<dbReference type="Pfam" id="PF13302">
    <property type="entry name" value="Acetyltransf_3"/>
    <property type="match status" value="1"/>
</dbReference>
<organism evidence="2 3">
    <name type="scientific">Streptomyces thermolilacinus SPC6</name>
    <dbReference type="NCBI Taxonomy" id="1306406"/>
    <lineage>
        <taxon>Bacteria</taxon>
        <taxon>Bacillati</taxon>
        <taxon>Actinomycetota</taxon>
        <taxon>Actinomycetes</taxon>
        <taxon>Kitasatosporales</taxon>
        <taxon>Streptomycetaceae</taxon>
        <taxon>Streptomyces</taxon>
    </lineage>
</organism>
<sequence length="363" mass="38052">MAIMGPQDIDEAVTAITSALRDVTDRDWSVPAAGLEWSCYDTAVHIASDFTGYATQLTGRATDGYAPYRIVAAPGATPDGLVRVLEATGGLLSAAVHRTPSDVRGWHPYGAAGGDGFAAMGILEALAHAHDILGGLGVHGWQPPPHLCARVLERLFPHVPRGDDPWRTLLWATGRGELDGLPRLGAWRWHADPVRSERLVLCEIGPALAADLHDGGSGGFVWAEGGPEEGTRFAGGMVARAHEAGTYRPGWGAYAIVRVSDRRAVGGIGFHAAPDADGAAEVGYDIVAAERGRGYATEALRALVDRAFTRPELTVLHATVEPGNAASHAVVARAGFTPAGSADGGVRYVLPRHAAVRNRGARG</sequence>
<dbReference type="GO" id="GO:0008999">
    <property type="term" value="F:protein-N-terminal-alanine acetyltransferase activity"/>
    <property type="evidence" value="ECO:0007669"/>
    <property type="project" value="TreeGrafter"/>
</dbReference>
<dbReference type="Proteomes" id="UP000095329">
    <property type="component" value="Unassembled WGS sequence"/>
</dbReference>
<dbReference type="AlphaFoldDB" id="A0A1D3DLJ2"/>
<feature type="domain" description="N-acetyltransferase" evidence="1">
    <location>
        <begin position="199"/>
        <end position="353"/>
    </location>
</feature>
<dbReference type="GO" id="GO:0005737">
    <property type="term" value="C:cytoplasm"/>
    <property type="evidence" value="ECO:0007669"/>
    <property type="project" value="TreeGrafter"/>
</dbReference>
<dbReference type="eggNOG" id="COG1670">
    <property type="taxonomic scope" value="Bacteria"/>
</dbReference>
<dbReference type="InterPro" id="IPR024344">
    <property type="entry name" value="MDMPI_metal-binding"/>
</dbReference>
<accession>A0A1D3DLJ2</accession>
<name>A0A1D3DLJ2_9ACTN</name>
<dbReference type="STRING" id="1306406.J116_000520"/>
<dbReference type="InterPro" id="IPR016181">
    <property type="entry name" value="Acyl_CoA_acyltransferase"/>
</dbReference>
<dbReference type="PROSITE" id="PS51186">
    <property type="entry name" value="GNAT"/>
    <property type="match status" value="1"/>
</dbReference>
<proteinExistence type="predicted"/>
<dbReference type="SUPFAM" id="SSF109854">
    <property type="entry name" value="DinB/YfiT-like putative metalloenzymes"/>
    <property type="match status" value="1"/>
</dbReference>
<dbReference type="Gene3D" id="3.40.630.30">
    <property type="match status" value="1"/>
</dbReference>
<dbReference type="PANTHER" id="PTHR43441">
    <property type="entry name" value="RIBOSOMAL-PROTEIN-SERINE ACETYLTRANSFERASE"/>
    <property type="match status" value="1"/>
</dbReference>
<gene>
    <name evidence="2" type="ORF">J116_000520</name>
</gene>
<dbReference type="InterPro" id="IPR051908">
    <property type="entry name" value="Ribosomal_N-acetyltransferase"/>
</dbReference>
<dbReference type="InterPro" id="IPR000182">
    <property type="entry name" value="GNAT_dom"/>
</dbReference>
<dbReference type="Pfam" id="PF11716">
    <property type="entry name" value="MDMPI_N"/>
    <property type="match status" value="1"/>
</dbReference>
<dbReference type="OrthoDB" id="4453346at2"/>
<reference evidence="2 3" key="1">
    <citation type="journal article" date="2013" name="Genome Announc.">
        <title>Genome Sequence of Streptomyces violaceusniger Strain SPC6, a Halotolerant Streptomycete That Exhibits Rapid Growth and Development.</title>
        <authorList>
            <person name="Chen X."/>
            <person name="Zhang B."/>
            <person name="Zhang W."/>
            <person name="Wu X."/>
            <person name="Zhang M."/>
            <person name="Chen T."/>
            <person name="Liu G."/>
            <person name="Dyson P."/>
        </authorList>
    </citation>
    <scope>NUCLEOTIDE SEQUENCE [LARGE SCALE GENOMIC DNA]</scope>
    <source>
        <strain evidence="2 3">SPC6</strain>
    </source>
</reference>
<dbReference type="Gene3D" id="1.20.120.450">
    <property type="entry name" value="dinb family like domain"/>
    <property type="match status" value="1"/>
</dbReference>
<keyword evidence="3" id="KW-1185">Reference proteome</keyword>
<protein>
    <recommendedName>
        <fullName evidence="1">N-acetyltransferase domain-containing protein</fullName>
    </recommendedName>
</protein>
<evidence type="ECO:0000313" key="2">
    <source>
        <dbReference type="EMBL" id="OEJ93193.1"/>
    </source>
</evidence>
<comment type="caution">
    <text evidence="2">The sequence shown here is derived from an EMBL/GenBank/DDBJ whole genome shotgun (WGS) entry which is preliminary data.</text>
</comment>
<dbReference type="SUPFAM" id="SSF55729">
    <property type="entry name" value="Acyl-CoA N-acyltransferases (Nat)"/>
    <property type="match status" value="1"/>
</dbReference>
<dbReference type="GO" id="GO:0046872">
    <property type="term" value="F:metal ion binding"/>
    <property type="evidence" value="ECO:0007669"/>
    <property type="project" value="InterPro"/>
</dbReference>
<dbReference type="PANTHER" id="PTHR43441:SF6">
    <property type="entry name" value="N-ACETYLTRANSFERASE DOMAIN-CONTAINING PROTEIN"/>
    <property type="match status" value="1"/>
</dbReference>
<dbReference type="GO" id="GO:1990189">
    <property type="term" value="F:protein N-terminal-serine acetyltransferase activity"/>
    <property type="evidence" value="ECO:0007669"/>
    <property type="project" value="TreeGrafter"/>
</dbReference>
<evidence type="ECO:0000259" key="1">
    <source>
        <dbReference type="PROSITE" id="PS51186"/>
    </source>
</evidence>
<dbReference type="RefSeq" id="WP_023591330.1">
    <property type="nucleotide sequence ID" value="NZ_ASHX02000001.1"/>
</dbReference>
<evidence type="ECO:0000313" key="3">
    <source>
        <dbReference type="Proteomes" id="UP000095329"/>
    </source>
</evidence>
<dbReference type="EMBL" id="ASHX02000001">
    <property type="protein sequence ID" value="OEJ93193.1"/>
    <property type="molecule type" value="Genomic_DNA"/>
</dbReference>
<dbReference type="InterPro" id="IPR034660">
    <property type="entry name" value="DinB/YfiT-like"/>
</dbReference>